<dbReference type="EMBL" id="SUMF01000024">
    <property type="protein sequence ID" value="TJZ68382.1"/>
    <property type="molecule type" value="Genomic_DNA"/>
</dbReference>
<feature type="compositionally biased region" description="Basic residues" evidence="1">
    <location>
        <begin position="1"/>
        <end position="19"/>
    </location>
</feature>
<feature type="domain" description="DUF4124" evidence="2">
    <location>
        <begin position="358"/>
        <end position="397"/>
    </location>
</feature>
<dbReference type="Proteomes" id="UP000310016">
    <property type="component" value="Unassembled WGS sequence"/>
</dbReference>
<dbReference type="AlphaFoldDB" id="A0A4U0PM70"/>
<feature type="compositionally biased region" description="Low complexity" evidence="1">
    <location>
        <begin position="180"/>
        <end position="190"/>
    </location>
</feature>
<dbReference type="Pfam" id="PF13511">
    <property type="entry name" value="DUF4124"/>
    <property type="match status" value="1"/>
</dbReference>
<name>A0A4U0PM70_9NEIS</name>
<feature type="region of interest" description="Disordered" evidence="1">
    <location>
        <begin position="174"/>
        <end position="270"/>
    </location>
</feature>
<organism evidence="3 4">
    <name type="scientific">Chitiniphilus eburneus</name>
    <dbReference type="NCBI Taxonomy" id="2571148"/>
    <lineage>
        <taxon>Bacteria</taxon>
        <taxon>Pseudomonadati</taxon>
        <taxon>Pseudomonadota</taxon>
        <taxon>Betaproteobacteria</taxon>
        <taxon>Neisseriales</taxon>
        <taxon>Chitinibacteraceae</taxon>
        <taxon>Chitiniphilus</taxon>
    </lineage>
</organism>
<evidence type="ECO:0000256" key="1">
    <source>
        <dbReference type="SAM" id="MobiDB-lite"/>
    </source>
</evidence>
<accession>A0A4U0PM70</accession>
<dbReference type="OrthoDB" id="9152033at2"/>
<comment type="caution">
    <text evidence="3">The sequence shown here is derived from an EMBL/GenBank/DDBJ whole genome shotgun (WGS) entry which is preliminary data.</text>
</comment>
<evidence type="ECO:0000313" key="3">
    <source>
        <dbReference type="EMBL" id="TJZ68382.1"/>
    </source>
</evidence>
<evidence type="ECO:0000313" key="4">
    <source>
        <dbReference type="Proteomes" id="UP000310016"/>
    </source>
</evidence>
<protein>
    <submittedName>
        <fullName evidence="3">DUF4124 domain-containing protein</fullName>
    </submittedName>
</protein>
<gene>
    <name evidence="3" type="ORF">FAZ21_15785</name>
</gene>
<keyword evidence="4" id="KW-1185">Reference proteome</keyword>
<feature type="region of interest" description="Disordered" evidence="1">
    <location>
        <begin position="1"/>
        <end position="27"/>
    </location>
</feature>
<dbReference type="InterPro" id="IPR025392">
    <property type="entry name" value="DUF4124"/>
</dbReference>
<reference evidence="3 4" key="1">
    <citation type="submission" date="2019-04" db="EMBL/GenBank/DDBJ databases">
        <title>Chitiniphilus eburnea sp. nov., a novel chitinolytic bacterium isolated from aquaculture sludge.</title>
        <authorList>
            <person name="Sheng M."/>
        </authorList>
    </citation>
    <scope>NUCLEOTIDE SEQUENCE [LARGE SCALE GENOMIC DNA]</scope>
    <source>
        <strain evidence="3 4">HX-2-15</strain>
    </source>
</reference>
<sequence>MVAQRGRWRSSPRRAGHRRAGPDAACADRGEPHQGFVVCRWPTHGSALERVIQCFAAALGRKSTRHQAHGAGNNRLLARSATRWMVFFRPSPTGSAHFGRHAASQAAWGIHTAARPAPCTASRTAPNAVVKHWMTRTRNIDATFPRTHRAAGPMDRCPAHRGTTEPGRHPCLSGAGGAGVVRKVPRAVPGPGRGGAGRATTPSAAPLAVAGPGRPRGIHRRLSARGPARAAVFRARPTDPPPRARTRRRSGRVAADGGGQRQRSRRRDPAIAPAGQLGCLGRVVTCFVAQPCGFGALRAPRGVAGRLRYPYRRAFSAWRGIPNCTERCRETIDDTPWHPRRFARDGEAGFTDLTGRTAMATLYKTTDAFGNVEYSDRPPIDPRGRTVELVPANGDRARNAQADYQQAQALIGEARKRIPKLHDYLGYLEYLRHNNPSRMASVMAELKRTDPQAWMALQRYPQFRPLGETMIGLKAGSKNLEAAAGGAAALLTGKYGGTLEKWLETSIRDAMKRDRWGPYADVLGGKASTLPAKEPSYSASRLGGYLKAEDARQAQAARKTAQQLSAAEASLRAAKGAAVTRAMGPLVDLGIGALNPETMAGISAIEAMRIGKRLVDRGILDPEEALELRQLMASQRYGEANTLLRNAAQRAGLK</sequence>
<proteinExistence type="predicted"/>
<evidence type="ECO:0000259" key="2">
    <source>
        <dbReference type="Pfam" id="PF13511"/>
    </source>
</evidence>